<evidence type="ECO:0000313" key="3">
    <source>
        <dbReference type="Proteomes" id="UP001141806"/>
    </source>
</evidence>
<dbReference type="EMBL" id="JAMYWD010000012">
    <property type="protein sequence ID" value="KAJ4952353.1"/>
    <property type="molecule type" value="Genomic_DNA"/>
</dbReference>
<feature type="region of interest" description="Disordered" evidence="1">
    <location>
        <begin position="1"/>
        <end position="24"/>
    </location>
</feature>
<protein>
    <submittedName>
        <fullName evidence="2">Uncharacterized protein</fullName>
    </submittedName>
</protein>
<comment type="caution">
    <text evidence="2">The sequence shown here is derived from an EMBL/GenBank/DDBJ whole genome shotgun (WGS) entry which is preliminary data.</text>
</comment>
<reference evidence="2" key="1">
    <citation type="journal article" date="2023" name="Plant J.">
        <title>The genome of the king protea, Protea cynaroides.</title>
        <authorList>
            <person name="Chang J."/>
            <person name="Duong T.A."/>
            <person name="Schoeman C."/>
            <person name="Ma X."/>
            <person name="Roodt D."/>
            <person name="Barker N."/>
            <person name="Li Z."/>
            <person name="Van de Peer Y."/>
            <person name="Mizrachi E."/>
        </authorList>
    </citation>
    <scope>NUCLEOTIDE SEQUENCE</scope>
    <source>
        <tissue evidence="2">Young leaves</tissue>
    </source>
</reference>
<dbReference type="AlphaFoldDB" id="A0A9Q0JW15"/>
<proteinExistence type="predicted"/>
<name>A0A9Q0JW15_9MAGN</name>
<feature type="compositionally biased region" description="Basic and acidic residues" evidence="1">
    <location>
        <begin position="9"/>
        <end position="22"/>
    </location>
</feature>
<evidence type="ECO:0000313" key="2">
    <source>
        <dbReference type="EMBL" id="KAJ4952353.1"/>
    </source>
</evidence>
<organism evidence="2 3">
    <name type="scientific">Protea cynaroides</name>
    <dbReference type="NCBI Taxonomy" id="273540"/>
    <lineage>
        <taxon>Eukaryota</taxon>
        <taxon>Viridiplantae</taxon>
        <taxon>Streptophyta</taxon>
        <taxon>Embryophyta</taxon>
        <taxon>Tracheophyta</taxon>
        <taxon>Spermatophyta</taxon>
        <taxon>Magnoliopsida</taxon>
        <taxon>Proteales</taxon>
        <taxon>Proteaceae</taxon>
        <taxon>Protea</taxon>
    </lineage>
</organism>
<evidence type="ECO:0000256" key="1">
    <source>
        <dbReference type="SAM" id="MobiDB-lite"/>
    </source>
</evidence>
<accession>A0A9Q0JW15</accession>
<keyword evidence="3" id="KW-1185">Reference proteome</keyword>
<sequence>MTIMFPTMKDPKCQRPPPESHQKNTINQKLLILPLPRPIQKFSQLTGSAYEQKTDSLEASASSSSSVVGSATLATFFGLQLAGGVDKANVVEMWYDGSELGGGNNSEAMSSKGLVVVMAV</sequence>
<gene>
    <name evidence="2" type="ORF">NE237_029185</name>
</gene>
<dbReference type="Proteomes" id="UP001141806">
    <property type="component" value="Unassembled WGS sequence"/>
</dbReference>